<dbReference type="Gene3D" id="3.30.2010.10">
    <property type="entry name" value="Metalloproteases ('zincins'), catalytic domain"/>
    <property type="match status" value="1"/>
</dbReference>
<dbReference type="GO" id="GO:0004222">
    <property type="term" value="F:metalloendopeptidase activity"/>
    <property type="evidence" value="ECO:0007669"/>
    <property type="project" value="InterPro"/>
</dbReference>
<dbReference type="GO" id="GO:0006508">
    <property type="term" value="P:proteolysis"/>
    <property type="evidence" value="ECO:0007669"/>
    <property type="project" value="UniProtKB-KW"/>
</dbReference>
<dbReference type="Pfam" id="PF01435">
    <property type="entry name" value="Peptidase_M48"/>
    <property type="match status" value="2"/>
</dbReference>
<evidence type="ECO:0000256" key="5">
    <source>
        <dbReference type="ARBA" id="ARBA00022692"/>
    </source>
</evidence>
<evidence type="ECO:0000256" key="3">
    <source>
        <dbReference type="ARBA" id="ARBA00022475"/>
    </source>
</evidence>
<comment type="cofactor">
    <cofactor evidence="1">
        <name>Zn(2+)</name>
        <dbReference type="ChEBI" id="CHEBI:29105"/>
    </cofactor>
</comment>
<evidence type="ECO:0000256" key="10">
    <source>
        <dbReference type="ARBA" id="ARBA00023049"/>
    </source>
</evidence>
<dbReference type="RefSeq" id="WP_094546766.1">
    <property type="nucleotide sequence ID" value="NZ_MQWB01000001.1"/>
</dbReference>
<reference evidence="15 16" key="1">
    <citation type="submission" date="2016-11" db="EMBL/GenBank/DDBJ databases">
        <title>Study of marine rhodopsin-containing bacteria.</title>
        <authorList>
            <person name="Yoshizawa S."/>
            <person name="Kumagai Y."/>
            <person name="Kogure K."/>
        </authorList>
    </citation>
    <scope>NUCLEOTIDE SEQUENCE [LARGE SCALE GENOMIC DNA]</scope>
    <source>
        <strain evidence="15 16">SG-29</strain>
    </source>
</reference>
<evidence type="ECO:0000256" key="12">
    <source>
        <dbReference type="SAM" id="MobiDB-lite"/>
    </source>
</evidence>
<sequence>MTVTMDFLQAQRRAQYASRLLLAVFALYALGAGLAYHVVMRGIVERLSAHLGAFEVWGPLAAWLVPAAFVSFMVARGVRTYRHLADPDETLSEAGARPVALRPQARDERRVRNVVEEVAVAASMPVPSVWIMDGQGGLNAMAAGAGERQAVMFTDAAVQEFSRDELQAVAAHEIAHLASGDTRINTLTAAFVAGAGAGMAPFLWVGGKVLGLLVLLLSSVGGDSRQGDTQGLLSVLILGIGAPILPMFLITAAMSGSPVLNSVWILLTGLVPLAGIGFAGHAVGTLLTVALSRRREHHADALALQLTRHAEALSSAIRRVARQPMKGHVITPERARLDHFFFARPTTDPPALSLTEAHPDLGERARLVAGHAPDLPLASRRATRQRRPQPPRPGAGVGALRSSLAVLPAPLLDACHDAARAPLAILAVLAAEGETPEADARHAITAAAFDPDAVYALKSGLRAGADLLPAIEVAMPALRDLDGAARERLATAVRALIAADQKTTLAEHAILQMLRWGFAPPPEASGVGKALGAEISRASDVLFACIASVGSPLASAQAEAVAAGQAALRATLSLPAPEAVPAAPFAHLDSALDVLRRASRVQRHAVLDAAHAVVAADGRTLREETALLRAGALAMGVACVVHPEPLAPENERSEQAPEAVRETETPLAAA</sequence>
<dbReference type="Proteomes" id="UP000216446">
    <property type="component" value="Unassembled WGS sequence"/>
</dbReference>
<keyword evidence="9 13" id="KW-1133">Transmembrane helix</keyword>
<dbReference type="InParanoid" id="A0A259TY24"/>
<keyword evidence="3" id="KW-1003">Cell membrane</keyword>
<keyword evidence="16" id="KW-1185">Reference proteome</keyword>
<evidence type="ECO:0000256" key="13">
    <source>
        <dbReference type="SAM" id="Phobius"/>
    </source>
</evidence>
<evidence type="ECO:0000256" key="2">
    <source>
        <dbReference type="ARBA" id="ARBA00004651"/>
    </source>
</evidence>
<dbReference type="InterPro" id="IPR050083">
    <property type="entry name" value="HtpX_protease"/>
</dbReference>
<dbReference type="InterPro" id="IPR001915">
    <property type="entry name" value="Peptidase_M48"/>
</dbReference>
<feature type="transmembrane region" description="Helical" evidence="13">
    <location>
        <begin position="202"/>
        <end position="220"/>
    </location>
</feature>
<dbReference type="OrthoDB" id="9810445at2"/>
<keyword evidence="6" id="KW-0479">Metal-binding</keyword>
<accession>A0A259TY24</accession>
<evidence type="ECO:0000256" key="9">
    <source>
        <dbReference type="ARBA" id="ARBA00022989"/>
    </source>
</evidence>
<gene>
    <name evidence="15" type="ORF">BSZ36_05465</name>
</gene>
<evidence type="ECO:0000259" key="14">
    <source>
        <dbReference type="Pfam" id="PF01435"/>
    </source>
</evidence>
<comment type="subcellular location">
    <subcellularLocation>
        <location evidence="2">Cell membrane</location>
        <topology evidence="2">Multi-pass membrane protein</topology>
    </subcellularLocation>
</comment>
<feature type="region of interest" description="Disordered" evidence="12">
    <location>
        <begin position="646"/>
        <end position="670"/>
    </location>
</feature>
<dbReference type="GO" id="GO:0046872">
    <property type="term" value="F:metal ion binding"/>
    <property type="evidence" value="ECO:0007669"/>
    <property type="project" value="UniProtKB-KW"/>
</dbReference>
<protein>
    <recommendedName>
        <fullName evidence="14">Peptidase M48 domain-containing protein</fullName>
    </recommendedName>
</protein>
<evidence type="ECO:0000313" key="15">
    <source>
        <dbReference type="EMBL" id="OZC02474.1"/>
    </source>
</evidence>
<keyword evidence="11 13" id="KW-0472">Membrane</keyword>
<dbReference type="AlphaFoldDB" id="A0A259TY24"/>
<feature type="transmembrane region" description="Helical" evidence="13">
    <location>
        <begin position="56"/>
        <end position="75"/>
    </location>
</feature>
<evidence type="ECO:0000256" key="8">
    <source>
        <dbReference type="ARBA" id="ARBA00022833"/>
    </source>
</evidence>
<keyword evidence="8" id="KW-0862">Zinc</keyword>
<keyword evidence="4" id="KW-0645">Protease</keyword>
<keyword evidence="7" id="KW-0378">Hydrolase</keyword>
<evidence type="ECO:0000256" key="11">
    <source>
        <dbReference type="ARBA" id="ARBA00023136"/>
    </source>
</evidence>
<keyword evidence="10" id="KW-0482">Metalloprotease</keyword>
<evidence type="ECO:0000313" key="16">
    <source>
        <dbReference type="Proteomes" id="UP000216446"/>
    </source>
</evidence>
<evidence type="ECO:0000256" key="7">
    <source>
        <dbReference type="ARBA" id="ARBA00022801"/>
    </source>
</evidence>
<feature type="domain" description="Peptidase M48" evidence="14">
    <location>
        <begin position="106"/>
        <end position="190"/>
    </location>
</feature>
<feature type="compositionally biased region" description="Basic and acidic residues" evidence="12">
    <location>
        <begin position="649"/>
        <end position="664"/>
    </location>
</feature>
<dbReference type="GO" id="GO:0005886">
    <property type="term" value="C:plasma membrane"/>
    <property type="evidence" value="ECO:0007669"/>
    <property type="project" value="UniProtKB-SubCell"/>
</dbReference>
<evidence type="ECO:0000256" key="1">
    <source>
        <dbReference type="ARBA" id="ARBA00001947"/>
    </source>
</evidence>
<keyword evidence="5 13" id="KW-0812">Transmembrane</keyword>
<dbReference type="PANTHER" id="PTHR43221:SF1">
    <property type="entry name" value="PROTEASE HTPX"/>
    <property type="match status" value="1"/>
</dbReference>
<feature type="transmembrane region" description="Helical" evidence="13">
    <location>
        <begin position="20"/>
        <end position="44"/>
    </location>
</feature>
<evidence type="ECO:0000256" key="6">
    <source>
        <dbReference type="ARBA" id="ARBA00022723"/>
    </source>
</evidence>
<proteinExistence type="predicted"/>
<feature type="transmembrane region" description="Helical" evidence="13">
    <location>
        <begin position="232"/>
        <end position="252"/>
    </location>
</feature>
<name>A0A259TY24_9BACT</name>
<feature type="domain" description="Peptidase M48" evidence="14">
    <location>
        <begin position="279"/>
        <end position="366"/>
    </location>
</feature>
<evidence type="ECO:0000256" key="4">
    <source>
        <dbReference type="ARBA" id="ARBA00022670"/>
    </source>
</evidence>
<dbReference type="PANTHER" id="PTHR43221">
    <property type="entry name" value="PROTEASE HTPX"/>
    <property type="match status" value="1"/>
</dbReference>
<feature type="transmembrane region" description="Helical" evidence="13">
    <location>
        <begin position="264"/>
        <end position="291"/>
    </location>
</feature>
<organism evidence="15 16">
    <name type="scientific">Rubricoccus marinus</name>
    <dbReference type="NCBI Taxonomy" id="716817"/>
    <lineage>
        <taxon>Bacteria</taxon>
        <taxon>Pseudomonadati</taxon>
        <taxon>Rhodothermota</taxon>
        <taxon>Rhodothermia</taxon>
        <taxon>Rhodothermales</taxon>
        <taxon>Rubricoccaceae</taxon>
        <taxon>Rubricoccus</taxon>
    </lineage>
</organism>
<comment type="caution">
    <text evidence="15">The sequence shown here is derived from an EMBL/GenBank/DDBJ whole genome shotgun (WGS) entry which is preliminary data.</text>
</comment>
<feature type="region of interest" description="Disordered" evidence="12">
    <location>
        <begin position="372"/>
        <end position="397"/>
    </location>
</feature>
<dbReference type="EMBL" id="MQWB01000001">
    <property type="protein sequence ID" value="OZC02474.1"/>
    <property type="molecule type" value="Genomic_DNA"/>
</dbReference>